<accession>X1FGI2</accession>
<reference evidence="2" key="1">
    <citation type="journal article" date="2014" name="Front. Microbiol.">
        <title>High frequency of phylogenetically diverse reductive dehalogenase-homologous genes in deep subseafloor sedimentary metagenomes.</title>
        <authorList>
            <person name="Kawai M."/>
            <person name="Futagami T."/>
            <person name="Toyoda A."/>
            <person name="Takaki Y."/>
            <person name="Nishi S."/>
            <person name="Hori S."/>
            <person name="Arai W."/>
            <person name="Tsubouchi T."/>
            <person name="Morono Y."/>
            <person name="Uchiyama I."/>
            <person name="Ito T."/>
            <person name="Fujiyama A."/>
            <person name="Inagaki F."/>
            <person name="Takami H."/>
        </authorList>
    </citation>
    <scope>NUCLEOTIDE SEQUENCE</scope>
    <source>
        <strain evidence="2">Expedition CK06-06</strain>
    </source>
</reference>
<evidence type="ECO:0000256" key="1">
    <source>
        <dbReference type="SAM" id="MobiDB-lite"/>
    </source>
</evidence>
<feature type="region of interest" description="Disordered" evidence="1">
    <location>
        <begin position="1"/>
        <end position="29"/>
    </location>
</feature>
<protein>
    <submittedName>
        <fullName evidence="2">Uncharacterized protein</fullName>
    </submittedName>
</protein>
<feature type="non-terminal residue" evidence="2">
    <location>
        <position position="1"/>
    </location>
</feature>
<evidence type="ECO:0000313" key="2">
    <source>
        <dbReference type="EMBL" id="GAH44062.1"/>
    </source>
</evidence>
<feature type="non-terminal residue" evidence="2">
    <location>
        <position position="466"/>
    </location>
</feature>
<gene>
    <name evidence="2" type="ORF">S03H2_11783</name>
</gene>
<feature type="compositionally biased region" description="Polar residues" evidence="1">
    <location>
        <begin position="1"/>
        <end position="10"/>
    </location>
</feature>
<organism evidence="2">
    <name type="scientific">marine sediment metagenome</name>
    <dbReference type="NCBI Taxonomy" id="412755"/>
    <lineage>
        <taxon>unclassified sequences</taxon>
        <taxon>metagenomes</taxon>
        <taxon>ecological metagenomes</taxon>
    </lineage>
</organism>
<dbReference type="AlphaFoldDB" id="X1FGI2"/>
<comment type="caution">
    <text evidence="2">The sequence shown here is derived from an EMBL/GenBank/DDBJ whole genome shotgun (WGS) entry which is preliminary data.</text>
</comment>
<sequence>DPESSPQKSPLSLGDYPGHTTGGGAPSEELLANPEFVRDKAYEILAGGNPEEPLPPAMPLPLHQPLEKTRRFFERFEAPLPEVMEAVRKDDAIERPVPADPVEYGWRDILMEELRISRAEYKLLTDRSLSLRDDSLTLRQLYGFPPGTLEDDVLACLSNVKAFTRRMGITYEDVIEILKTRFVNPNSALLPRLERLGVPFITLYKLKRGDIALDEFNEAIAPHLDPAQYDGSIAAWVTDEANGGANYTRIMSLITLAESIATWEATKDYSRDDCVRPTSPLAGSTLYYECTTPGTSGGSEPRHWPTAPGKTYKDGDVVWTCRDGPSVCGFDKLKFCYADPEKLTQNIRAFEFVRMFRFIRLWRKLGWTIEQTDKAIAALYPADQAPDQLDDVVNLERLDNGFLTMLPRLGVVKRVMDALKLKLGKDLLPLLACFAPIDTHGTASLYRRMFLGPARDGAFEDDGYGH</sequence>
<proteinExistence type="predicted"/>
<name>X1FGI2_9ZZZZ</name>
<dbReference type="EMBL" id="BARU01006000">
    <property type="protein sequence ID" value="GAH44062.1"/>
    <property type="molecule type" value="Genomic_DNA"/>
</dbReference>